<dbReference type="Gene3D" id="2.120.10.30">
    <property type="entry name" value="TolB, C-terminal domain"/>
    <property type="match status" value="1"/>
</dbReference>
<feature type="chain" id="PRO_5045397422" evidence="2">
    <location>
        <begin position="20"/>
        <end position="458"/>
    </location>
</feature>
<reference evidence="4 5" key="1">
    <citation type="submission" date="2024-01" db="EMBL/GenBank/DDBJ databases">
        <title>Complete genome of Cladobotryum mycophilum ATHUM6906.</title>
        <authorList>
            <person name="Christinaki A.C."/>
            <person name="Myridakis A.I."/>
            <person name="Kouvelis V.N."/>
        </authorList>
    </citation>
    <scope>NUCLEOTIDE SEQUENCE [LARGE SCALE GENOMIC DNA]</scope>
    <source>
        <strain evidence="4 5">ATHUM6906</strain>
    </source>
</reference>
<evidence type="ECO:0000313" key="4">
    <source>
        <dbReference type="EMBL" id="KAK5987769.1"/>
    </source>
</evidence>
<comment type="caution">
    <text evidence="4">The sequence shown here is derived from an EMBL/GenBank/DDBJ whole genome shotgun (WGS) entry which is preliminary data.</text>
</comment>
<evidence type="ECO:0000259" key="3">
    <source>
        <dbReference type="Pfam" id="PF22807"/>
    </source>
</evidence>
<feature type="domain" description="Pyrroloquinoline quinone-dependent pyranose dehydrogenase beta-propeller" evidence="3">
    <location>
        <begin position="35"/>
        <end position="416"/>
    </location>
</feature>
<dbReference type="PANTHER" id="PTHR47572">
    <property type="entry name" value="LIPOPROTEIN-RELATED"/>
    <property type="match status" value="1"/>
</dbReference>
<dbReference type="Proteomes" id="UP001338125">
    <property type="component" value="Unassembled WGS sequence"/>
</dbReference>
<keyword evidence="5" id="KW-1185">Reference proteome</keyword>
<dbReference type="InterPro" id="IPR054539">
    <property type="entry name" value="Beta-prop_PDH"/>
</dbReference>
<accession>A0ABR0S737</accession>
<evidence type="ECO:0000256" key="1">
    <source>
        <dbReference type="SAM" id="MobiDB-lite"/>
    </source>
</evidence>
<dbReference type="Pfam" id="PF22807">
    <property type="entry name" value="TrAA12"/>
    <property type="match status" value="1"/>
</dbReference>
<feature type="region of interest" description="Disordered" evidence="1">
    <location>
        <begin position="166"/>
        <end position="186"/>
    </location>
</feature>
<sequence>MAMKSVALTFLLGAHFGSAASDGCSNTLTTSYPAPVAARGWQYRLVANGFTKPRGIAFDQDGGLLVIDSGVGLVHLSLKDEGSTCLSVAEKKTLVANTQLNHGIALSNDGKTVYVSSSEAVYSFAYDSKAVTLDTGSNHTIVANMSNSDHTTRTLLMSNKKSGTLVVSRGSDSNEDSDALNKDSGHSQIRSYDLGKLGKNDTYEFLDGDVLGWGLRNSVGVAENPSTGGIWSVENSVDQLDRKGKDIHENNPAEELNYHGGNYGYPVCYTIWSTQNFPELGSLKVGDQFPDDSAPSTLTDQACNSQYVPAALPLQAHAAPLDIKFTSDGSKAYVTFHGSWDSTNPVGYRVASIDFNKDGQPSAAKTSTDAAVDVLTNPDNSKCPKACFRPVGLAWDAKNRLFLSSDSTGEIFVLEQNGQSSGGGSSSDGGSGAGALFPKKSAAIAVGFAAVLAGMLLA</sequence>
<keyword evidence="2" id="KW-0732">Signal</keyword>
<proteinExistence type="predicted"/>
<dbReference type="SUPFAM" id="SSF50952">
    <property type="entry name" value="Soluble quinoprotein glucose dehydrogenase"/>
    <property type="match status" value="1"/>
</dbReference>
<name>A0ABR0S737_9HYPO</name>
<evidence type="ECO:0000256" key="2">
    <source>
        <dbReference type="SAM" id="SignalP"/>
    </source>
</evidence>
<organism evidence="4 5">
    <name type="scientific">Cladobotryum mycophilum</name>
    <dbReference type="NCBI Taxonomy" id="491253"/>
    <lineage>
        <taxon>Eukaryota</taxon>
        <taxon>Fungi</taxon>
        <taxon>Dikarya</taxon>
        <taxon>Ascomycota</taxon>
        <taxon>Pezizomycotina</taxon>
        <taxon>Sordariomycetes</taxon>
        <taxon>Hypocreomycetidae</taxon>
        <taxon>Hypocreales</taxon>
        <taxon>Hypocreaceae</taxon>
        <taxon>Cladobotryum</taxon>
    </lineage>
</organism>
<dbReference type="InterPro" id="IPR011041">
    <property type="entry name" value="Quinoprot_gluc/sorb_DH_b-prop"/>
</dbReference>
<evidence type="ECO:0000313" key="5">
    <source>
        <dbReference type="Proteomes" id="UP001338125"/>
    </source>
</evidence>
<dbReference type="InterPro" id="IPR051262">
    <property type="entry name" value="SMP-30/CGR1_Lactonase"/>
</dbReference>
<dbReference type="EMBL" id="JAVFKD010000016">
    <property type="protein sequence ID" value="KAK5987769.1"/>
    <property type="molecule type" value="Genomic_DNA"/>
</dbReference>
<gene>
    <name evidence="4" type="ORF">PT974_11902</name>
</gene>
<feature type="signal peptide" evidence="2">
    <location>
        <begin position="1"/>
        <end position="19"/>
    </location>
</feature>
<dbReference type="PANTHER" id="PTHR47572:SF4">
    <property type="entry name" value="LACTONASE DRP35"/>
    <property type="match status" value="1"/>
</dbReference>
<protein>
    <submittedName>
        <fullName evidence="4">L-sorbosone dehydrogenase-like protein</fullName>
    </submittedName>
</protein>
<dbReference type="InterPro" id="IPR011042">
    <property type="entry name" value="6-blade_b-propeller_TolB-like"/>
</dbReference>